<evidence type="ECO:0000313" key="1">
    <source>
        <dbReference type="EMBL" id="KWV86199.1"/>
    </source>
</evidence>
<evidence type="ECO:0000313" key="2">
    <source>
        <dbReference type="Proteomes" id="UP000061348"/>
    </source>
</evidence>
<dbReference type="EMBL" id="LCYA01000103">
    <property type="protein sequence ID" value="KWV86199.1"/>
    <property type="molecule type" value="Genomic_DNA"/>
</dbReference>
<organism evidence="1 2">
    <name type="scientific">Pseudomonas fluorescens</name>
    <dbReference type="NCBI Taxonomy" id="294"/>
    <lineage>
        <taxon>Bacteria</taxon>
        <taxon>Pseudomonadati</taxon>
        <taxon>Pseudomonadota</taxon>
        <taxon>Gammaproteobacteria</taxon>
        <taxon>Pseudomonadales</taxon>
        <taxon>Pseudomonadaceae</taxon>
        <taxon>Pseudomonas</taxon>
    </lineage>
</organism>
<accession>A0A125QI10</accession>
<comment type="caution">
    <text evidence="1">The sequence shown here is derived from an EMBL/GenBank/DDBJ whole genome shotgun (WGS) entry which is preliminary data.</text>
</comment>
<name>A0A125QI10_PSEFL</name>
<reference evidence="1 2" key="1">
    <citation type="submission" date="2015-05" db="EMBL/GenBank/DDBJ databases">
        <title>A genomic and transcriptomic approach to investigate the blue pigment phenotype in Pseudomonas fluorescens.</title>
        <authorList>
            <person name="Andreani N.A."/>
            <person name="Cardazzo B."/>
        </authorList>
    </citation>
    <scope>NUCLEOTIDE SEQUENCE [LARGE SCALE GENOMIC DNA]</scope>
    <source>
        <strain evidence="1 2">Ps_22</strain>
    </source>
</reference>
<proteinExistence type="predicted"/>
<dbReference type="AlphaFoldDB" id="A0A125QI10"/>
<gene>
    <name evidence="1" type="ORF">PFLmoz3_04171</name>
</gene>
<dbReference type="PATRIC" id="fig|294.194.peg.4631"/>
<dbReference type="Proteomes" id="UP000061348">
    <property type="component" value="Unassembled WGS sequence"/>
</dbReference>
<protein>
    <submittedName>
        <fullName evidence="1">Uncharacterized protein</fullName>
    </submittedName>
</protein>
<sequence length="114" mass="12621">MSHHSHRQRSGEIGNQVDLRPALHTRQQVCGHCGDRRFERHQRLAAKRRGEQCSVLGVFAAVHGHNGVPQQRPNLPGVVAIACPWVGQRGFDIHMPTDQPNIGGLVVRDRQCGA</sequence>